<keyword evidence="1" id="KW-0812">Transmembrane</keyword>
<feature type="transmembrane region" description="Helical" evidence="1">
    <location>
        <begin position="32"/>
        <end position="51"/>
    </location>
</feature>
<proteinExistence type="predicted"/>
<dbReference type="RefSeq" id="WP_022502501.1">
    <property type="nucleotide sequence ID" value="NZ_DAWCMB010000041.1"/>
</dbReference>
<keyword evidence="1" id="KW-1133">Transmembrane helix</keyword>
<sequence length="168" mass="18956">MKHSLNPQHNTTAGSHPVKSSIRWHNIRTSSYWNIFKLSACFFLIIILLYFTHIGCPIKFITGISCPACGMTRAVLAILHGDTHAALNYHPLVLTLPVLLISVIVYIVNTRRIKPSVRLSRLLNCIFILSAVLFIAVYVLRMLNTTDTIVTLAPSQSILVRLFRNIFK</sequence>
<feature type="transmembrane region" description="Helical" evidence="1">
    <location>
        <begin position="91"/>
        <end position="109"/>
    </location>
</feature>
<name>A0ABV1BYA4_9FIRM</name>
<feature type="transmembrane region" description="Helical" evidence="1">
    <location>
        <begin position="121"/>
        <end position="140"/>
    </location>
</feature>
<keyword evidence="3" id="KW-1185">Reference proteome</keyword>
<protein>
    <submittedName>
        <fullName evidence="2">DUF2752 domain-containing protein</fullName>
    </submittedName>
</protein>
<dbReference type="InterPro" id="IPR021215">
    <property type="entry name" value="DUF2752"/>
</dbReference>
<dbReference type="EMBL" id="JBBMER010000009">
    <property type="protein sequence ID" value="MEQ2380465.1"/>
    <property type="molecule type" value="Genomic_DNA"/>
</dbReference>
<accession>A0ABV1BYA4</accession>
<organism evidence="2 3">
    <name type="scientific">[Lactobacillus] rogosae</name>
    <dbReference type="NCBI Taxonomy" id="706562"/>
    <lineage>
        <taxon>Bacteria</taxon>
        <taxon>Bacillati</taxon>
        <taxon>Bacillota</taxon>
        <taxon>Clostridia</taxon>
        <taxon>Lachnospirales</taxon>
        <taxon>Lachnospiraceae</taxon>
        <taxon>Lachnospira</taxon>
    </lineage>
</organism>
<keyword evidence="1" id="KW-0472">Membrane</keyword>
<evidence type="ECO:0000313" key="3">
    <source>
        <dbReference type="Proteomes" id="UP001442364"/>
    </source>
</evidence>
<evidence type="ECO:0000256" key="1">
    <source>
        <dbReference type="SAM" id="Phobius"/>
    </source>
</evidence>
<comment type="caution">
    <text evidence="2">The sequence shown here is derived from an EMBL/GenBank/DDBJ whole genome shotgun (WGS) entry which is preliminary data.</text>
</comment>
<gene>
    <name evidence="2" type="ORF">WMO14_11400</name>
</gene>
<dbReference type="Proteomes" id="UP001442364">
    <property type="component" value="Unassembled WGS sequence"/>
</dbReference>
<reference evidence="2 3" key="1">
    <citation type="submission" date="2024-03" db="EMBL/GenBank/DDBJ databases">
        <title>Human intestinal bacterial collection.</title>
        <authorList>
            <person name="Pauvert C."/>
            <person name="Hitch T.C.A."/>
            <person name="Clavel T."/>
        </authorList>
    </citation>
    <scope>NUCLEOTIDE SEQUENCE [LARGE SCALE GENOMIC DNA]</scope>
    <source>
        <strain evidence="2 3">CLA-AA-H255</strain>
    </source>
</reference>
<dbReference type="Pfam" id="PF10825">
    <property type="entry name" value="DUF2752"/>
    <property type="match status" value="1"/>
</dbReference>
<evidence type="ECO:0000313" key="2">
    <source>
        <dbReference type="EMBL" id="MEQ2380465.1"/>
    </source>
</evidence>